<dbReference type="Proteomes" id="UP001597145">
    <property type="component" value="Unassembled WGS sequence"/>
</dbReference>
<feature type="compositionally biased region" description="Basic residues" evidence="1">
    <location>
        <begin position="84"/>
        <end position="93"/>
    </location>
</feature>
<feature type="domain" description="AMIN-like" evidence="2">
    <location>
        <begin position="6"/>
        <end position="76"/>
    </location>
</feature>
<gene>
    <name evidence="3" type="ORF">ACFSCY_25475</name>
</gene>
<evidence type="ECO:0000259" key="2">
    <source>
        <dbReference type="Pfam" id="PF24837"/>
    </source>
</evidence>
<evidence type="ECO:0000256" key="1">
    <source>
        <dbReference type="SAM" id="MobiDB-lite"/>
    </source>
</evidence>
<feature type="region of interest" description="Disordered" evidence="1">
    <location>
        <begin position="72"/>
        <end position="121"/>
    </location>
</feature>
<proteinExistence type="predicted"/>
<organism evidence="3 4">
    <name type="scientific">Pseudonocardia aurantiaca</name>
    <dbReference type="NCBI Taxonomy" id="75290"/>
    <lineage>
        <taxon>Bacteria</taxon>
        <taxon>Bacillati</taxon>
        <taxon>Actinomycetota</taxon>
        <taxon>Actinomycetes</taxon>
        <taxon>Pseudonocardiales</taxon>
        <taxon>Pseudonocardiaceae</taxon>
        <taxon>Pseudonocardia</taxon>
    </lineage>
</organism>
<accession>A0ABW4FQA1</accession>
<dbReference type="Pfam" id="PF24837">
    <property type="entry name" value="AMIN-like"/>
    <property type="match status" value="1"/>
</dbReference>
<name>A0ABW4FQA1_9PSEU</name>
<protein>
    <recommendedName>
        <fullName evidence="2">AMIN-like domain-containing protein</fullName>
    </recommendedName>
</protein>
<evidence type="ECO:0000313" key="4">
    <source>
        <dbReference type="Proteomes" id="UP001597145"/>
    </source>
</evidence>
<dbReference type="RefSeq" id="WP_343978547.1">
    <property type="nucleotide sequence ID" value="NZ_BAAAJG010000010.1"/>
</dbReference>
<sequence>MLGRAPVTAVGTGSDRCWDRVVFTLPGPAAGYSVAYVDTVEQDGSGDVLPVPGGAKLRVQLHHPAYDDNCVATLTPPVRPGRPLARRYPRPRRVTPGGQEGAKDWRQAGRRWNAELHEARR</sequence>
<dbReference type="InterPro" id="IPR056303">
    <property type="entry name" value="AMIN-like"/>
</dbReference>
<dbReference type="EMBL" id="JBHUCP010000019">
    <property type="protein sequence ID" value="MFD1532779.1"/>
    <property type="molecule type" value="Genomic_DNA"/>
</dbReference>
<reference evidence="4" key="1">
    <citation type="journal article" date="2019" name="Int. J. Syst. Evol. Microbiol.">
        <title>The Global Catalogue of Microorganisms (GCM) 10K type strain sequencing project: providing services to taxonomists for standard genome sequencing and annotation.</title>
        <authorList>
            <consortium name="The Broad Institute Genomics Platform"/>
            <consortium name="The Broad Institute Genome Sequencing Center for Infectious Disease"/>
            <person name="Wu L."/>
            <person name="Ma J."/>
        </authorList>
    </citation>
    <scope>NUCLEOTIDE SEQUENCE [LARGE SCALE GENOMIC DNA]</scope>
    <source>
        <strain evidence="4">JCM 12165</strain>
    </source>
</reference>
<evidence type="ECO:0000313" key="3">
    <source>
        <dbReference type="EMBL" id="MFD1532779.1"/>
    </source>
</evidence>
<feature type="compositionally biased region" description="Basic and acidic residues" evidence="1">
    <location>
        <begin position="101"/>
        <end position="121"/>
    </location>
</feature>
<comment type="caution">
    <text evidence="3">The sequence shown here is derived from an EMBL/GenBank/DDBJ whole genome shotgun (WGS) entry which is preliminary data.</text>
</comment>
<keyword evidence="4" id="KW-1185">Reference proteome</keyword>